<keyword evidence="5 7" id="KW-0378">Hydrolase</keyword>
<dbReference type="GO" id="GO:0001682">
    <property type="term" value="P:tRNA 5'-leader removal"/>
    <property type="evidence" value="ECO:0007669"/>
    <property type="project" value="UniProtKB-UniRule"/>
</dbReference>
<evidence type="ECO:0000256" key="8">
    <source>
        <dbReference type="NCBIfam" id="TIGR00188"/>
    </source>
</evidence>
<dbReference type="RefSeq" id="WP_123399451.1">
    <property type="nucleotide sequence ID" value="NZ_RJVI01000001.1"/>
</dbReference>
<dbReference type="Proteomes" id="UP000276634">
    <property type="component" value="Unassembled WGS sequence"/>
</dbReference>
<proteinExistence type="inferred from homology"/>
<keyword evidence="4 7" id="KW-0255">Endonuclease</keyword>
<evidence type="ECO:0000256" key="6">
    <source>
        <dbReference type="ARBA" id="ARBA00022884"/>
    </source>
</evidence>
<dbReference type="NCBIfam" id="TIGR00188">
    <property type="entry name" value="rnpA"/>
    <property type="match status" value="1"/>
</dbReference>
<evidence type="ECO:0000256" key="7">
    <source>
        <dbReference type="HAMAP-Rule" id="MF_00227"/>
    </source>
</evidence>
<dbReference type="OrthoDB" id="9796422at2"/>
<accession>A0A3N1Y6E8</accession>
<sequence length="129" mass="14691">MRGSPPEGDARAAPRRRLPRAARLRSRGEFERVFAAARRRASARSFTVLALPNGTAQARIGLAVSRRAARRAVMRNRIRRIVRESFRLHRHRLGGLDCVVIARPGAAERSNRELFGELEQLWQRLCDRA</sequence>
<comment type="caution">
    <text evidence="9">The sequence shown here is derived from an EMBL/GenBank/DDBJ whole genome shotgun (WGS) entry which is preliminary data.</text>
</comment>
<dbReference type="Gene3D" id="3.30.230.10">
    <property type="match status" value="1"/>
</dbReference>
<comment type="subunit">
    <text evidence="7">Consists of a catalytic RNA component (M1 or rnpB) and a protein subunit.</text>
</comment>
<evidence type="ECO:0000256" key="1">
    <source>
        <dbReference type="ARBA" id="ARBA00002663"/>
    </source>
</evidence>
<dbReference type="HAMAP" id="MF_00227">
    <property type="entry name" value="RNase_P"/>
    <property type="match status" value="1"/>
</dbReference>
<evidence type="ECO:0000313" key="9">
    <source>
        <dbReference type="EMBL" id="ROR34355.1"/>
    </source>
</evidence>
<evidence type="ECO:0000256" key="2">
    <source>
        <dbReference type="ARBA" id="ARBA00022694"/>
    </source>
</evidence>
<dbReference type="InterPro" id="IPR014721">
    <property type="entry name" value="Ribsml_uS5_D2-typ_fold_subgr"/>
</dbReference>
<reference evidence="9 10" key="1">
    <citation type="submission" date="2018-11" db="EMBL/GenBank/DDBJ databases">
        <title>Genomic Encyclopedia of Type Strains, Phase IV (KMG-IV): sequencing the most valuable type-strain genomes for metagenomic binning, comparative biology and taxonomic classification.</title>
        <authorList>
            <person name="Goeker M."/>
        </authorList>
    </citation>
    <scope>NUCLEOTIDE SEQUENCE [LARGE SCALE GENOMIC DNA]</scope>
    <source>
        <strain evidence="9 10">DSM 100275</strain>
    </source>
</reference>
<name>A0A3N1Y6E8_9GAMM</name>
<gene>
    <name evidence="7" type="primary">rnpA</name>
    <name evidence="9" type="ORF">EDC57_0251</name>
</gene>
<comment type="similarity">
    <text evidence="7">Belongs to the RnpA family.</text>
</comment>
<protein>
    <recommendedName>
        <fullName evidence="7 8">Ribonuclease P protein component</fullName>
        <shortName evidence="7">RNase P protein</shortName>
        <shortName evidence="7">RNaseP protein</shortName>
        <ecNumber evidence="7 8">3.1.26.5</ecNumber>
    </recommendedName>
    <alternativeName>
        <fullName evidence="7">Protein C5</fullName>
    </alternativeName>
</protein>
<dbReference type="GO" id="GO:0000049">
    <property type="term" value="F:tRNA binding"/>
    <property type="evidence" value="ECO:0007669"/>
    <property type="project" value="UniProtKB-UniRule"/>
</dbReference>
<dbReference type="GO" id="GO:0004526">
    <property type="term" value="F:ribonuclease P activity"/>
    <property type="evidence" value="ECO:0007669"/>
    <property type="project" value="UniProtKB-UniRule"/>
</dbReference>
<dbReference type="PANTHER" id="PTHR33992">
    <property type="entry name" value="RIBONUCLEASE P PROTEIN COMPONENT"/>
    <property type="match status" value="1"/>
</dbReference>
<evidence type="ECO:0000256" key="5">
    <source>
        <dbReference type="ARBA" id="ARBA00022801"/>
    </source>
</evidence>
<keyword evidence="3 7" id="KW-0540">Nuclease</keyword>
<keyword evidence="10" id="KW-1185">Reference proteome</keyword>
<organism evidence="9 10">
    <name type="scientific">Inmirania thermothiophila</name>
    <dbReference type="NCBI Taxonomy" id="1750597"/>
    <lineage>
        <taxon>Bacteria</taxon>
        <taxon>Pseudomonadati</taxon>
        <taxon>Pseudomonadota</taxon>
        <taxon>Gammaproteobacteria</taxon>
        <taxon>Chromatiales</taxon>
        <taxon>Ectothiorhodospiraceae</taxon>
        <taxon>Inmirania</taxon>
    </lineage>
</organism>
<dbReference type="InterPro" id="IPR020568">
    <property type="entry name" value="Ribosomal_Su5_D2-typ_SF"/>
</dbReference>
<dbReference type="PROSITE" id="PS00648">
    <property type="entry name" value="RIBONUCLEASE_P"/>
    <property type="match status" value="1"/>
</dbReference>
<evidence type="ECO:0000256" key="3">
    <source>
        <dbReference type="ARBA" id="ARBA00022722"/>
    </source>
</evidence>
<dbReference type="InterPro" id="IPR000100">
    <property type="entry name" value="RNase_P"/>
</dbReference>
<dbReference type="EMBL" id="RJVI01000001">
    <property type="protein sequence ID" value="ROR34355.1"/>
    <property type="molecule type" value="Genomic_DNA"/>
</dbReference>
<evidence type="ECO:0000313" key="10">
    <source>
        <dbReference type="Proteomes" id="UP000276634"/>
    </source>
</evidence>
<dbReference type="EC" id="3.1.26.5" evidence="7 8"/>
<dbReference type="GO" id="GO:0042781">
    <property type="term" value="F:3'-tRNA processing endoribonuclease activity"/>
    <property type="evidence" value="ECO:0007669"/>
    <property type="project" value="TreeGrafter"/>
</dbReference>
<dbReference type="SUPFAM" id="SSF54211">
    <property type="entry name" value="Ribosomal protein S5 domain 2-like"/>
    <property type="match status" value="1"/>
</dbReference>
<keyword evidence="2 7" id="KW-0819">tRNA processing</keyword>
<dbReference type="AlphaFoldDB" id="A0A3N1Y6E8"/>
<comment type="catalytic activity">
    <reaction evidence="7">
        <text>Endonucleolytic cleavage of RNA, removing 5'-extranucleotides from tRNA precursor.</text>
        <dbReference type="EC" id="3.1.26.5"/>
    </reaction>
</comment>
<dbReference type="InterPro" id="IPR020539">
    <property type="entry name" value="RNase_P_CS"/>
</dbReference>
<comment type="function">
    <text evidence="1 7">RNaseP catalyzes the removal of the 5'-leader sequence from pre-tRNA to produce the mature 5'-terminus. It can also cleave other RNA substrates such as 4.5S RNA. The protein component plays an auxiliary but essential role in vivo by binding to the 5'-leader sequence and broadening the substrate specificity of the ribozyme.</text>
</comment>
<dbReference type="PANTHER" id="PTHR33992:SF1">
    <property type="entry name" value="RIBONUCLEASE P PROTEIN COMPONENT"/>
    <property type="match status" value="1"/>
</dbReference>
<dbReference type="GO" id="GO:0030677">
    <property type="term" value="C:ribonuclease P complex"/>
    <property type="evidence" value="ECO:0007669"/>
    <property type="project" value="TreeGrafter"/>
</dbReference>
<evidence type="ECO:0000256" key="4">
    <source>
        <dbReference type="ARBA" id="ARBA00022759"/>
    </source>
</evidence>
<keyword evidence="6 7" id="KW-0694">RNA-binding</keyword>
<dbReference type="Pfam" id="PF00825">
    <property type="entry name" value="Ribonuclease_P"/>
    <property type="match status" value="1"/>
</dbReference>